<proteinExistence type="predicted"/>
<organism evidence="1">
    <name type="scientific">Rhizophora mucronata</name>
    <name type="common">Asiatic mangrove</name>
    <dbReference type="NCBI Taxonomy" id="61149"/>
    <lineage>
        <taxon>Eukaryota</taxon>
        <taxon>Viridiplantae</taxon>
        <taxon>Streptophyta</taxon>
        <taxon>Embryophyta</taxon>
        <taxon>Tracheophyta</taxon>
        <taxon>Spermatophyta</taxon>
        <taxon>Magnoliopsida</taxon>
        <taxon>eudicotyledons</taxon>
        <taxon>Gunneridae</taxon>
        <taxon>Pentapetalae</taxon>
        <taxon>rosids</taxon>
        <taxon>fabids</taxon>
        <taxon>Malpighiales</taxon>
        <taxon>Rhizophoraceae</taxon>
        <taxon>Rhizophora</taxon>
    </lineage>
</organism>
<evidence type="ECO:0000313" key="1">
    <source>
        <dbReference type="EMBL" id="MBX72308.1"/>
    </source>
</evidence>
<sequence>MPGHMDSHVALIAKLAMDEMHHSSLNSAIMCKVTTCHHLAANSLNYYCC</sequence>
<protein>
    <submittedName>
        <fullName evidence="1">Uncharacterized protein</fullName>
    </submittedName>
</protein>
<dbReference type="EMBL" id="GGEC01091824">
    <property type="protein sequence ID" value="MBX72308.1"/>
    <property type="molecule type" value="Transcribed_RNA"/>
</dbReference>
<reference evidence="1" key="1">
    <citation type="submission" date="2018-02" db="EMBL/GenBank/DDBJ databases">
        <title>Rhizophora mucronata_Transcriptome.</title>
        <authorList>
            <person name="Meera S.P."/>
            <person name="Sreeshan A."/>
            <person name="Augustine A."/>
        </authorList>
    </citation>
    <scope>NUCLEOTIDE SEQUENCE</scope>
    <source>
        <tissue evidence="1">Leaf</tissue>
    </source>
</reference>
<name>A0A2P2QZ78_RHIMU</name>
<accession>A0A2P2QZ78</accession>
<dbReference type="AlphaFoldDB" id="A0A2P2QZ78"/>